<evidence type="ECO:0000256" key="1">
    <source>
        <dbReference type="SAM" id="Phobius"/>
    </source>
</evidence>
<dbReference type="EMBL" id="CSTE01000002">
    <property type="protein sequence ID" value="CQR50069.1"/>
    <property type="molecule type" value="Genomic_DNA"/>
</dbReference>
<keyword evidence="3" id="KW-1185">Reference proteome</keyword>
<accession>A0A0D6JQD7</accession>
<gene>
    <name evidence="2" type="ORF">BN996_01546</name>
</gene>
<proteinExistence type="predicted"/>
<evidence type="ECO:0000313" key="2">
    <source>
        <dbReference type="EMBL" id="CQR50069.1"/>
    </source>
</evidence>
<dbReference type="Proteomes" id="UP000198902">
    <property type="component" value="Unassembled WGS sequence"/>
</dbReference>
<feature type="transmembrane region" description="Helical" evidence="1">
    <location>
        <begin position="12"/>
        <end position="33"/>
    </location>
</feature>
<keyword evidence="1" id="KW-0812">Transmembrane</keyword>
<keyword evidence="1" id="KW-1133">Transmembrane helix</keyword>
<organism evidence="2 3">
    <name type="scientific">Haloferax massiliensis</name>
    <dbReference type="NCBI Taxonomy" id="1476858"/>
    <lineage>
        <taxon>Archaea</taxon>
        <taxon>Methanobacteriati</taxon>
        <taxon>Methanobacteriota</taxon>
        <taxon>Stenosarchaea group</taxon>
        <taxon>Halobacteria</taxon>
        <taxon>Halobacteriales</taxon>
        <taxon>Haloferacaceae</taxon>
        <taxon>Haloferax</taxon>
    </lineage>
</organism>
<reference evidence="3" key="1">
    <citation type="submission" date="2015-03" db="EMBL/GenBank/DDBJ databases">
        <authorList>
            <person name="Urmite Genomes"/>
        </authorList>
    </citation>
    <scope>NUCLEOTIDE SEQUENCE [LARGE SCALE GENOMIC DNA]</scope>
    <source>
        <strain evidence="3">Arc-Hr</strain>
    </source>
</reference>
<dbReference type="OrthoDB" id="380996at2157"/>
<dbReference type="RefSeq" id="WP_167344113.1">
    <property type="nucleotide sequence ID" value="NZ_CABLRR010000002.1"/>
</dbReference>
<sequence>MFVFLLKRLPIGTIAGVVIIAGALQLLGVDLIGMGSNLLLDLLGVPDWSGDWFGSLL</sequence>
<name>A0A0D6JQD7_9EURY</name>
<protein>
    <submittedName>
        <fullName evidence="2">Uncharacterized protein</fullName>
    </submittedName>
</protein>
<keyword evidence="1" id="KW-0472">Membrane</keyword>
<dbReference type="AlphaFoldDB" id="A0A0D6JQD7"/>
<evidence type="ECO:0000313" key="3">
    <source>
        <dbReference type="Proteomes" id="UP000198902"/>
    </source>
</evidence>